<feature type="compositionally biased region" description="Polar residues" evidence="7">
    <location>
        <begin position="164"/>
        <end position="174"/>
    </location>
</feature>
<evidence type="ECO:0000256" key="3">
    <source>
        <dbReference type="ARBA" id="ARBA00022468"/>
    </source>
</evidence>
<feature type="compositionally biased region" description="Basic residues" evidence="7">
    <location>
        <begin position="296"/>
        <end position="309"/>
    </location>
</feature>
<keyword evidence="4" id="KW-0254">Endocytosis</keyword>
<dbReference type="GO" id="GO:0016020">
    <property type="term" value="C:membrane"/>
    <property type="evidence" value="ECO:0007669"/>
    <property type="project" value="UniProtKB-SubCell"/>
</dbReference>
<evidence type="ECO:0000256" key="6">
    <source>
        <dbReference type="ARBA" id="ARBA00023136"/>
    </source>
</evidence>
<gene>
    <name evidence="9" type="ORF">SPHA_35550</name>
</gene>
<dbReference type="PROSITE" id="PS51205">
    <property type="entry name" value="VPS9"/>
    <property type="match status" value="1"/>
</dbReference>
<dbReference type="SUPFAM" id="SSF109993">
    <property type="entry name" value="VPS9 domain"/>
    <property type="match status" value="1"/>
</dbReference>
<evidence type="ECO:0000256" key="1">
    <source>
        <dbReference type="ARBA" id="ARBA00004170"/>
    </source>
</evidence>
<dbReference type="PANTHER" id="PTHR23101">
    <property type="entry name" value="RAB GDP/GTP EXCHANGE FACTOR"/>
    <property type="match status" value="1"/>
</dbReference>
<dbReference type="FunFam" id="1.20.1050.80:FF:000001">
    <property type="entry name" value="GTPase-activating protein and VPS9 domain-containing protein 1 isoform X1"/>
    <property type="match status" value="1"/>
</dbReference>
<proteinExistence type="inferred from homology"/>
<dbReference type="Proteomes" id="UP000597762">
    <property type="component" value="Unassembled WGS sequence"/>
</dbReference>
<protein>
    <submittedName>
        <fullName evidence="9">GTPase-activating protein and VPS9 domain-containing protein 1</fullName>
    </submittedName>
</protein>
<keyword evidence="3" id="KW-0343">GTPase activation</keyword>
<dbReference type="InterPro" id="IPR003123">
    <property type="entry name" value="VPS9"/>
</dbReference>
<dbReference type="Gene3D" id="1.10.246.120">
    <property type="match status" value="1"/>
</dbReference>
<dbReference type="SMART" id="SM00167">
    <property type="entry name" value="VPS9"/>
    <property type="match status" value="1"/>
</dbReference>
<dbReference type="AlphaFoldDB" id="A0A812CH04"/>
<dbReference type="Gene3D" id="1.20.1050.80">
    <property type="entry name" value="VPS9 domain"/>
    <property type="match status" value="1"/>
</dbReference>
<dbReference type="EMBL" id="CAHIKZ030001533">
    <property type="protein sequence ID" value="CAE1267324.1"/>
    <property type="molecule type" value="Genomic_DNA"/>
</dbReference>
<dbReference type="InterPro" id="IPR041545">
    <property type="entry name" value="DUF5601"/>
</dbReference>
<evidence type="ECO:0000256" key="5">
    <source>
        <dbReference type="ARBA" id="ARBA00022658"/>
    </source>
</evidence>
<evidence type="ECO:0000313" key="9">
    <source>
        <dbReference type="EMBL" id="CAE1267324.1"/>
    </source>
</evidence>
<feature type="region of interest" description="Disordered" evidence="7">
    <location>
        <begin position="292"/>
        <end position="311"/>
    </location>
</feature>
<dbReference type="InterPro" id="IPR045046">
    <property type="entry name" value="Vps9-like"/>
</dbReference>
<comment type="caution">
    <text evidence="9">The sequence shown here is derived from an EMBL/GenBank/DDBJ whole genome shotgun (WGS) entry which is preliminary data.</text>
</comment>
<keyword evidence="6" id="KW-0472">Membrane</keyword>
<accession>A0A812CH04</accession>
<dbReference type="InterPro" id="IPR037191">
    <property type="entry name" value="VPS9_dom_sf"/>
</dbReference>
<evidence type="ECO:0000259" key="8">
    <source>
        <dbReference type="PROSITE" id="PS51205"/>
    </source>
</evidence>
<dbReference type="GO" id="GO:0005096">
    <property type="term" value="F:GTPase activator activity"/>
    <property type="evidence" value="ECO:0007669"/>
    <property type="project" value="UniProtKB-KW"/>
</dbReference>
<evidence type="ECO:0000256" key="2">
    <source>
        <dbReference type="ARBA" id="ARBA00008489"/>
    </source>
</evidence>
<dbReference type="GO" id="GO:0005085">
    <property type="term" value="F:guanyl-nucleotide exchange factor activity"/>
    <property type="evidence" value="ECO:0007669"/>
    <property type="project" value="UniProtKB-KW"/>
</dbReference>
<feature type="region of interest" description="Disordered" evidence="7">
    <location>
        <begin position="100"/>
        <end position="139"/>
    </location>
</feature>
<reference evidence="9" key="1">
    <citation type="submission" date="2021-01" db="EMBL/GenBank/DDBJ databases">
        <authorList>
            <person name="Li R."/>
            <person name="Bekaert M."/>
        </authorList>
    </citation>
    <scope>NUCLEOTIDE SEQUENCE</scope>
    <source>
        <strain evidence="9">Farmed</strain>
    </source>
</reference>
<dbReference type="OrthoDB" id="10264848at2759"/>
<comment type="subcellular location">
    <subcellularLocation>
        <location evidence="1">Membrane</location>
        <topology evidence="1">Peripheral membrane protein</topology>
    </subcellularLocation>
</comment>
<organism evidence="9 10">
    <name type="scientific">Acanthosepion pharaonis</name>
    <name type="common">Pharaoh cuttlefish</name>
    <name type="synonym">Sepia pharaonis</name>
    <dbReference type="NCBI Taxonomy" id="158019"/>
    <lineage>
        <taxon>Eukaryota</taxon>
        <taxon>Metazoa</taxon>
        <taxon>Spiralia</taxon>
        <taxon>Lophotrochozoa</taxon>
        <taxon>Mollusca</taxon>
        <taxon>Cephalopoda</taxon>
        <taxon>Coleoidea</taxon>
        <taxon>Decapodiformes</taxon>
        <taxon>Sepiida</taxon>
        <taxon>Sepiina</taxon>
        <taxon>Sepiidae</taxon>
        <taxon>Acanthosepion</taxon>
    </lineage>
</organism>
<evidence type="ECO:0000256" key="4">
    <source>
        <dbReference type="ARBA" id="ARBA00022583"/>
    </source>
</evidence>
<dbReference type="GO" id="GO:0005829">
    <property type="term" value="C:cytosol"/>
    <property type="evidence" value="ECO:0007669"/>
    <property type="project" value="TreeGrafter"/>
</dbReference>
<keyword evidence="10" id="KW-1185">Reference proteome</keyword>
<comment type="similarity">
    <text evidence="2">Belongs to the GAPVD1 family.</text>
</comment>
<dbReference type="GO" id="GO:0031267">
    <property type="term" value="F:small GTPase binding"/>
    <property type="evidence" value="ECO:0007669"/>
    <property type="project" value="TreeGrafter"/>
</dbReference>
<feature type="region of interest" description="Disordered" evidence="7">
    <location>
        <begin position="443"/>
        <end position="469"/>
    </location>
</feature>
<dbReference type="Pfam" id="PF02204">
    <property type="entry name" value="VPS9"/>
    <property type="match status" value="1"/>
</dbReference>
<dbReference type="Pfam" id="PF18151">
    <property type="entry name" value="DUF5601"/>
    <property type="match status" value="1"/>
</dbReference>
<dbReference type="GO" id="GO:0030139">
    <property type="term" value="C:endocytic vesicle"/>
    <property type="evidence" value="ECO:0007669"/>
    <property type="project" value="TreeGrafter"/>
</dbReference>
<evidence type="ECO:0000313" key="10">
    <source>
        <dbReference type="Proteomes" id="UP000597762"/>
    </source>
</evidence>
<keyword evidence="5" id="KW-0344">Guanine-nucleotide releasing factor</keyword>
<evidence type="ECO:0000256" key="7">
    <source>
        <dbReference type="SAM" id="MobiDB-lite"/>
    </source>
</evidence>
<sequence length="851" mass="97018">MRPGKQITVKPLLNSVAALGWSVLSVEQERCRRRVTYQCSPTYEDGVAETHEKRTRFSFPQDQESIGNTSDIQEAISEVASSHSVGSLENDNDNFSDMISANVSGRGTPNVSGRDTPLSQAESVEERRAPDLPETVQKQNREDVTERFGKFEIKAELEKDETKSTVSDTWSTDVLASDSEGPDQNQLERLEEVTEEMVRQNLLGVTEPVSEVSETASDAWSTDVLASDTEEKQAELLQEIDQDDVSSVTDRSVTQDEIDNADTPDRNEVTPLASGRESPVEERELEGLGAVGGVSSHHHHHHHHRHRRSYGTDRVTFKANKSPDFFKRSPTTKSPSLKRVDIATPFPMRSNHHSFEVKNSLDIDQDFDDDKGEKKKSFFKSFKEKLNKGMKKRGKNERDDFFPEELGACGDGFDGGGNVIKPPICTETGDDILAKYRKKPSVTASHSLNMTEESTKEKHHSTKEEENEVPYYDPNNLENCFAFSDVKRKLRLVLSVGDYQNCSVGYHSSSWWIPTSPCDEGATSDGSQWKENDLVHILRAQLAEAINLRNKEMVAQLHEVIRCIRLFDNDGCMKLFRSLAEEYKGRSHYVAYLTRSKQGLLTSFHHLQGLLQRVQRDKEICNNHMSNVCVQRFIENKDKLLSNFMSDFQRLTMSDEKANLVDQFLKNLYYNMETDPLWQGSSETQLESGRISLERYVMGRIYTHAMFPNGDGDIMRDQLIHQHIKKLSQVISPTHKDLCIPKIYQFECPWPAAQREIHMINAYKTPKDKVQCVYRCSLCIMNLLSMANDRKVPAADDFFPVLIYVIIKANPPCLLSTIQYVNSFYGERVAGEEQYWWMQFFSAVKFIKTMD</sequence>
<feature type="domain" description="VPS9" evidence="8">
    <location>
        <begin position="714"/>
        <end position="851"/>
    </location>
</feature>
<feature type="compositionally biased region" description="Polar residues" evidence="7">
    <location>
        <begin position="100"/>
        <end position="122"/>
    </location>
</feature>
<name>A0A812CH04_ACAPH</name>
<feature type="region of interest" description="Disordered" evidence="7">
    <location>
        <begin position="237"/>
        <end position="283"/>
    </location>
</feature>
<dbReference type="PANTHER" id="PTHR23101:SF25">
    <property type="entry name" value="GTPASE-ACTIVATING PROTEIN AND VPS9 DOMAIN-CONTAINING PROTEIN 1"/>
    <property type="match status" value="1"/>
</dbReference>
<dbReference type="GO" id="GO:0006897">
    <property type="term" value="P:endocytosis"/>
    <property type="evidence" value="ECO:0007669"/>
    <property type="project" value="UniProtKB-KW"/>
</dbReference>
<feature type="region of interest" description="Disordered" evidence="7">
    <location>
        <begin position="158"/>
        <end position="185"/>
    </location>
</feature>
<dbReference type="GO" id="GO:0051049">
    <property type="term" value="P:regulation of transport"/>
    <property type="evidence" value="ECO:0007669"/>
    <property type="project" value="UniProtKB-ARBA"/>
</dbReference>